<dbReference type="Proteomes" id="UP001214170">
    <property type="component" value="Chromosome"/>
</dbReference>
<reference evidence="2 3" key="1">
    <citation type="submission" date="2023-03" db="EMBL/GenBank/DDBJ databases">
        <title>Achromobacter spanius LIG8.</title>
        <authorList>
            <person name="Shrestha S."/>
        </authorList>
    </citation>
    <scope>NUCLEOTIDE SEQUENCE [LARGE SCALE GENOMIC DNA]</scope>
    <source>
        <strain evidence="2 3">LIG8</strain>
    </source>
</reference>
<sequence length="656" mass="68800">MKKVCVAAAIAASVGSLPAHAEAYRLAYSKAENIEIFIDHATGSPWCGPHLDLRAVYGAAPDAAALGRLLPKIGVLLGKQCPQAVDLRWTSVTNAGARVADGTSTKAAGWAMQVAAAAAPAAPATPATPATPAVAATPDAAPAVAAAPAATQAPAPAAAAPQPAQVATPAPTAAAPAAAAPAAVEPAAPAVAAAPVTPPPVAAPATTAPAAVPAAAPATAPAATAAPAAAPAAAPTPAPAVQTAFAVNGWTPPSPAAVMAGTQRLKTMQDQNGCKVVSTFRLGEGAQYITLKTDGMSCGPDGYATGKGRLRLERSDGARIAQSNDVWMAGGIPFTSPVAATRLAHVDDDGSLWFHLDSDPASRSHYLLRAERMSYGSGLDVWRYTRIDVVTENADVFRNATDIKVAVDGALRVLERTAVPDAGNARIVFSDDFEQGAIGDKIEHLLYMITADRPTDWRTGKPRGEWRYNLQYAQNYLFKRDEILARKKREERMRLANQERDNLRQYQNLVDQAKSDPKGILGRMQRDVRYDLLTGGDYKALMAGRKAAVRMVIHVDDHQDNDAVADWPYEIRLPGQKAMKEGWYLAPGELTLDTKRQDDNGLPLTLLTLGQAAPVACQKAGCADLNDPLVGARMMLGLPDWTPEKAQAVIDQANQP</sequence>
<keyword evidence="1" id="KW-0732">Signal</keyword>
<keyword evidence="3" id="KW-1185">Reference proteome</keyword>
<gene>
    <name evidence="2" type="ORF">P8T11_15795</name>
</gene>
<dbReference type="RefSeq" id="WP_268081069.1">
    <property type="nucleotide sequence ID" value="NZ_CP106885.1"/>
</dbReference>
<organism evidence="2 3">
    <name type="scientific">Achromobacter spanius</name>
    <dbReference type="NCBI Taxonomy" id="217203"/>
    <lineage>
        <taxon>Bacteria</taxon>
        <taxon>Pseudomonadati</taxon>
        <taxon>Pseudomonadota</taxon>
        <taxon>Betaproteobacteria</taxon>
        <taxon>Burkholderiales</taxon>
        <taxon>Alcaligenaceae</taxon>
        <taxon>Achromobacter</taxon>
    </lineage>
</organism>
<evidence type="ECO:0000256" key="1">
    <source>
        <dbReference type="SAM" id="SignalP"/>
    </source>
</evidence>
<accession>A0ABY8GMF0</accession>
<name>A0ABY8GMF0_9BURK</name>
<feature type="signal peptide" evidence="1">
    <location>
        <begin position="1"/>
        <end position="21"/>
    </location>
</feature>
<dbReference type="EMBL" id="CP121261">
    <property type="protein sequence ID" value="WFP05799.1"/>
    <property type="molecule type" value="Genomic_DNA"/>
</dbReference>
<feature type="chain" id="PRO_5045072389" evidence="1">
    <location>
        <begin position="22"/>
        <end position="656"/>
    </location>
</feature>
<proteinExistence type="predicted"/>
<protein>
    <submittedName>
        <fullName evidence="2">Uncharacterized protein</fullName>
    </submittedName>
</protein>
<evidence type="ECO:0000313" key="3">
    <source>
        <dbReference type="Proteomes" id="UP001214170"/>
    </source>
</evidence>
<evidence type="ECO:0000313" key="2">
    <source>
        <dbReference type="EMBL" id="WFP05799.1"/>
    </source>
</evidence>